<sequence length="49" mass="5356">MTNIAATAGVSGHNNKRKTMTAEIVHRIVAVTIKKTLTYLKTNRQGLGF</sequence>
<dbReference type="AlphaFoldDB" id="A0A6G1PLE3"/>
<gene>
    <name evidence="1" type="ORF">EXN66_Car006472</name>
</gene>
<accession>A0A6G1PLE3</accession>
<evidence type="ECO:0000313" key="2">
    <source>
        <dbReference type="Proteomes" id="UP000503349"/>
    </source>
</evidence>
<organism evidence="1 2">
    <name type="scientific">Channa argus</name>
    <name type="common">Northern snakehead</name>
    <name type="synonym">Ophicephalus argus</name>
    <dbReference type="NCBI Taxonomy" id="215402"/>
    <lineage>
        <taxon>Eukaryota</taxon>
        <taxon>Metazoa</taxon>
        <taxon>Chordata</taxon>
        <taxon>Craniata</taxon>
        <taxon>Vertebrata</taxon>
        <taxon>Euteleostomi</taxon>
        <taxon>Actinopterygii</taxon>
        <taxon>Neopterygii</taxon>
        <taxon>Teleostei</taxon>
        <taxon>Neoteleostei</taxon>
        <taxon>Acanthomorphata</taxon>
        <taxon>Anabantaria</taxon>
        <taxon>Anabantiformes</taxon>
        <taxon>Channoidei</taxon>
        <taxon>Channidae</taxon>
        <taxon>Channa</taxon>
    </lineage>
</organism>
<dbReference type="EMBL" id="CM015717">
    <property type="protein sequence ID" value="KAF3690798.1"/>
    <property type="molecule type" value="Genomic_DNA"/>
</dbReference>
<protein>
    <submittedName>
        <fullName evidence="1">Uncharacterized protein</fullName>
    </submittedName>
</protein>
<evidence type="ECO:0000313" key="1">
    <source>
        <dbReference type="EMBL" id="KAF3690798.1"/>
    </source>
</evidence>
<proteinExistence type="predicted"/>
<reference evidence="2" key="2">
    <citation type="submission" date="2019-02" db="EMBL/GenBank/DDBJ databases">
        <title>Opniocepnalus argus Var Kimnra genome.</title>
        <authorList>
            <person name="Zhou C."/>
            <person name="Xiao S."/>
        </authorList>
    </citation>
    <scope>NUCLEOTIDE SEQUENCE [LARGE SCALE GENOMIC DNA]</scope>
</reference>
<name>A0A6G1PLE3_CHAAH</name>
<reference evidence="1 2" key="1">
    <citation type="submission" date="2019-02" db="EMBL/GenBank/DDBJ databases">
        <title>Opniocepnalus argus genome.</title>
        <authorList>
            <person name="Zhou C."/>
            <person name="Xiao S."/>
        </authorList>
    </citation>
    <scope>NUCLEOTIDE SEQUENCE [LARGE SCALE GENOMIC DNA]</scope>
    <source>
        <strain evidence="1">OARG1902GOOAL</strain>
        <tissue evidence="1">Muscle</tissue>
    </source>
</reference>
<keyword evidence="2" id="KW-1185">Reference proteome</keyword>
<dbReference type="Proteomes" id="UP000503349">
    <property type="component" value="Chromosome 6"/>
</dbReference>